<dbReference type="InterPro" id="IPR019442">
    <property type="entry name" value="THADA/TRM732_DUF2428"/>
</dbReference>
<dbReference type="GO" id="GO:0030488">
    <property type="term" value="P:tRNA methylation"/>
    <property type="evidence" value="ECO:0007669"/>
    <property type="project" value="TreeGrafter"/>
</dbReference>
<dbReference type="PANTHER" id="PTHR14387">
    <property type="entry name" value="THADA/DEATH RECEPTOR INTERACTING PROTEIN"/>
    <property type="match status" value="1"/>
</dbReference>
<organism evidence="2 3">
    <name type="scientific">Schistosoma mekongi</name>
    <name type="common">Parasitic worm</name>
    <dbReference type="NCBI Taxonomy" id="38744"/>
    <lineage>
        <taxon>Eukaryota</taxon>
        <taxon>Metazoa</taxon>
        <taxon>Spiralia</taxon>
        <taxon>Lophotrochozoa</taxon>
        <taxon>Platyhelminthes</taxon>
        <taxon>Trematoda</taxon>
        <taxon>Digenea</taxon>
        <taxon>Strigeidida</taxon>
        <taxon>Schistosomatoidea</taxon>
        <taxon>Schistosomatidae</taxon>
        <taxon>Schistosoma</taxon>
    </lineage>
</organism>
<protein>
    <recommendedName>
        <fullName evidence="1">DUF2428 domain-containing protein</fullName>
    </recommendedName>
</protein>
<dbReference type="InterPro" id="IPR051954">
    <property type="entry name" value="tRNA_methyltransferase_THADA"/>
</dbReference>
<evidence type="ECO:0000313" key="3">
    <source>
        <dbReference type="Proteomes" id="UP001292079"/>
    </source>
</evidence>
<keyword evidence="3" id="KW-1185">Reference proteome</keyword>
<reference evidence="2" key="1">
    <citation type="submission" date="2022-04" db="EMBL/GenBank/DDBJ databases">
        <authorList>
            <person name="Xu L."/>
            <person name="Lv Z."/>
        </authorList>
    </citation>
    <scope>NUCLEOTIDE SEQUENCE</scope>
    <source>
        <strain evidence="2">LV_2022a</strain>
    </source>
</reference>
<proteinExistence type="predicted"/>
<comment type="caution">
    <text evidence="2">The sequence shown here is derived from an EMBL/GenBank/DDBJ whole genome shotgun (WGS) entry which is preliminary data.</text>
</comment>
<evidence type="ECO:0000313" key="2">
    <source>
        <dbReference type="EMBL" id="KAK4475115.1"/>
    </source>
</evidence>
<sequence>MMHEAKKLCELKGYLLRSGEIPDVHALLMFLLKCKPSTQKLAFGEYVITYFVKHVPDVNLTELTSLILHDINMFFTLMGFKYASIDGLIVEQLQTVCLFGVLEYLQLKDSTCNSLCISSIGYFIIDRLKCYSPNVLLQSFALANAWYSFVFLKIPDMDFDECLIKCSKMIFRCVWLHAASSNGTVRKAVHEFYQHIFHIFLTSNKKDFRFLSLREVFVNGIIPHHFANITDHFKLPKNSVHCLLSVAKWLKLNEVFIYDSFLLWSLILAIGYNCTSNSACDIIKFIFKQSLVIKETSAQVYDCNLMRPVVQFMLTGNLACPMSVMPYCCNLFPTTAEPLQNASWDNFVNNCLNGEFILLSSPETLEIAFGILSDHEAAELRKHDLLIDQLLEHLPTTFLSPRRDDQSLNTTERKLLVWLRLLSLKDYPDLPLSVKQLVPTILTQTASHHNESIRILALKGISKFLCKYIHANSKGNDEKRMDLMLCDSSSTQIFMDLFLNCCSTFYNCFNPSFRNEFQKILSNLMECIRTTCKSIQMDSMEVSFVLNRDINLSNSNKERTICLPDAEICLDVFNHLFDFSKMEGGNFISIQENGVIYLVKLIRFISSVCHTTTIHHARTFCQNATNWEVISTIHTYFWPGMSYQRAKLLLNIIETALGVFNLTPTGPWNKKCSKWKSDFSKDSLYNLLTLINNISVHCHWDYKSTNLLQCLFNGLLYVSSDLQSQILSIVYDHWIDRKDEIKRLIYPNMINLACEWCDTPWCSVYTCGANILTFCCTNELWDSAYFGADIRMWFLNKLRRFSELTLMINVSLRYVNLSMFSSKLLQVAQFQCGLGFLMTVDQILTKCLTKLTKISKNLEPTTVIDLLLYEFICCNELPSLCLELCNLCLFSMGCQMCQFNQEDNIFVVDFSKGASSFQELGKAILKTITLARQVQSLSPSETIDSLLSQCHLMETLYERTTSLAVDGDNSDVNLLASIELLPEYQHILSWAWNTLKYCSSIIANWFAIQCKLPKENMTAERKLIASKIGYQLLHQLLQCRHKGTIEALYFNLSLYLQTVENYKSSLTFDDTFESQISEMDSTDLTTDINFLTKCNDAVSADQMLEICWLVLCNSAYSITRRAAGLRPVIRACLLIKSCNGLENPPCSLVRCLKRLFAITQSDDNDYIRTNKTICTISDSNTLHDSPRVFALHLLHALFTDARLRVHEHPVPIETNQTNQILPVRNWTIEALRLAVVPGFSSKKWNVWNAALQLHSALIYHLTGTSLDLEFPLISDVCFQYPQMLDMILNCLIDNYQNSSATQTLIPILTLIVRFSPSYDHSLMVSSKVDEILKKLEYILFNHCSMHIRKLASKAYFTFLCPPIDAYYQDQPPICSQDRQSSLCKVLCNRPLKIIHYSCCIHKSMNKPLYNSISNAAHAHLCLLQSWYESKTCKIIHHWRESLFNTESALNYLFHWISISAWYLAYELCILMNSVYANHSSTHIEEIYRTKLWTVLLTLPKSIFTLSYEPFHLEFLTEFRHVCSRLFNEPLFDHIIIHHKETEPNLLLRFLNLITLDSNFSEEFTLKLINYWINWQSSTYHDQYAYNLLEYVHPDVMWCILKFFNCPYHINSFMEIIQQKFNIEHLLSRICNLCSVNIKIPGLQFCMHRSRLLYFMTHLLTRLPSNYSLYMDQWLGLLSSCLQYHNSKTSRILASKSLQLFTLEFNRNNSTKSSSNQIYLMQRFLTIPQRKRLLDCIFHSLFDESSEVRLIMSQIINLWLKSFSNNLADSMLCINDANTHLVSLHKFLQQIVPLLLNEDCTNINSSGGNDNTKNNNSAEMQSKSDLMFTESTHWLCDNWLTIMKSINCLVIDEYESSRRHILYDRESYNTFCEPRLQIDLLFTYLRLQQDMFKENLPLLASSLVHQADEHLQSECTLRGLQVENVLNIESWCGPVVPFGVFTRDYSFQLINSLKLKT</sequence>
<reference evidence="2" key="2">
    <citation type="journal article" date="2023" name="Infect Dis Poverty">
        <title>Chromosome-scale genome of the human blood fluke Schistosoma mekongi and its implications for public health.</title>
        <authorList>
            <person name="Zhou M."/>
            <person name="Xu L."/>
            <person name="Xu D."/>
            <person name="Chen W."/>
            <person name="Khan J."/>
            <person name="Hu Y."/>
            <person name="Huang H."/>
            <person name="Wei H."/>
            <person name="Zhang Y."/>
            <person name="Chusongsang P."/>
            <person name="Tanasarnprasert K."/>
            <person name="Hu X."/>
            <person name="Limpanont Y."/>
            <person name="Lv Z."/>
        </authorList>
    </citation>
    <scope>NUCLEOTIDE SEQUENCE</scope>
    <source>
        <strain evidence="2">LV_2022a</strain>
    </source>
</reference>
<accession>A0AAE1ZJA3</accession>
<dbReference type="GO" id="GO:0005829">
    <property type="term" value="C:cytosol"/>
    <property type="evidence" value="ECO:0007669"/>
    <property type="project" value="TreeGrafter"/>
</dbReference>
<dbReference type="EMBL" id="JALJAT010000001">
    <property type="protein sequence ID" value="KAK4475115.1"/>
    <property type="molecule type" value="Genomic_DNA"/>
</dbReference>
<gene>
    <name evidence="2" type="ORF">MN116_002203</name>
</gene>
<dbReference type="Pfam" id="PF10350">
    <property type="entry name" value="DUF2428"/>
    <property type="match status" value="1"/>
</dbReference>
<dbReference type="PANTHER" id="PTHR14387:SF0">
    <property type="entry name" value="DUF2428 DOMAIN-CONTAINING PROTEIN"/>
    <property type="match status" value="1"/>
</dbReference>
<name>A0AAE1ZJA3_SCHME</name>
<feature type="domain" description="DUF2428" evidence="1">
    <location>
        <begin position="979"/>
        <end position="1206"/>
    </location>
</feature>
<evidence type="ECO:0000259" key="1">
    <source>
        <dbReference type="Pfam" id="PF10350"/>
    </source>
</evidence>
<dbReference type="Proteomes" id="UP001292079">
    <property type="component" value="Unassembled WGS sequence"/>
</dbReference>